<keyword evidence="5" id="KW-0408">Iron</keyword>
<keyword evidence="11" id="KW-1185">Reference proteome</keyword>
<gene>
    <name evidence="10" type="primary">nuoE</name>
    <name evidence="10" type="ORF">MSZNOR_2449</name>
</gene>
<proteinExistence type="inferred from homology"/>
<evidence type="ECO:0000256" key="6">
    <source>
        <dbReference type="ARBA" id="ARBA00023014"/>
    </source>
</evidence>
<evidence type="ECO:0000256" key="2">
    <source>
        <dbReference type="ARBA" id="ARBA00019898"/>
    </source>
</evidence>
<reference evidence="10 11" key="1">
    <citation type="submission" date="2023-03" db="EMBL/GenBank/DDBJ databases">
        <authorList>
            <person name="Pearce D."/>
        </authorList>
    </citation>
    <scope>NUCLEOTIDE SEQUENCE [LARGE SCALE GENOMIC DNA]</scope>
    <source>
        <strain evidence="10">Msz</strain>
    </source>
</reference>
<evidence type="ECO:0000256" key="7">
    <source>
        <dbReference type="ARBA" id="ARBA00031580"/>
    </source>
</evidence>
<comment type="similarity">
    <text evidence="1">Belongs to the complex I 24 kDa subunit family.</text>
</comment>
<dbReference type="InterPro" id="IPR041921">
    <property type="entry name" value="NuoE_N"/>
</dbReference>
<evidence type="ECO:0000256" key="5">
    <source>
        <dbReference type="ARBA" id="ARBA00023004"/>
    </source>
</evidence>
<evidence type="ECO:0000256" key="9">
    <source>
        <dbReference type="ARBA" id="ARBA00034078"/>
    </source>
</evidence>
<organism evidence="10 11">
    <name type="scientific">Methylocaldum szegediense</name>
    <dbReference type="NCBI Taxonomy" id="73780"/>
    <lineage>
        <taxon>Bacteria</taxon>
        <taxon>Pseudomonadati</taxon>
        <taxon>Pseudomonadota</taxon>
        <taxon>Gammaproteobacteria</taxon>
        <taxon>Methylococcales</taxon>
        <taxon>Methylococcaceae</taxon>
        <taxon>Methylocaldum</taxon>
    </lineage>
</organism>
<dbReference type="PANTHER" id="PTHR10371:SF3">
    <property type="entry name" value="NADH DEHYDROGENASE [UBIQUINONE] FLAVOPROTEIN 2, MITOCHONDRIAL"/>
    <property type="match status" value="1"/>
</dbReference>
<dbReference type="NCBIfam" id="TIGR01958">
    <property type="entry name" value="nuoE_fam"/>
    <property type="match status" value="1"/>
</dbReference>
<dbReference type="Gene3D" id="1.10.10.1590">
    <property type="entry name" value="NADH-quinone oxidoreductase subunit E"/>
    <property type="match status" value="1"/>
</dbReference>
<dbReference type="NCBIfam" id="NF005722">
    <property type="entry name" value="PRK07539.1-2"/>
    <property type="match status" value="1"/>
</dbReference>
<evidence type="ECO:0000313" key="10">
    <source>
        <dbReference type="EMBL" id="CAI8847704.1"/>
    </source>
</evidence>
<dbReference type="EMBL" id="OX458333">
    <property type="protein sequence ID" value="CAI8847704.1"/>
    <property type="molecule type" value="Genomic_DNA"/>
</dbReference>
<evidence type="ECO:0000256" key="8">
    <source>
        <dbReference type="ARBA" id="ARBA00032788"/>
    </source>
</evidence>
<keyword evidence="4" id="KW-0479">Metal-binding</keyword>
<dbReference type="Pfam" id="PF01257">
    <property type="entry name" value="2Fe-2S_thioredx"/>
    <property type="match status" value="1"/>
</dbReference>
<evidence type="ECO:0000256" key="1">
    <source>
        <dbReference type="ARBA" id="ARBA00010643"/>
    </source>
</evidence>
<comment type="cofactor">
    <cofactor evidence="9">
        <name>[2Fe-2S] cluster</name>
        <dbReference type="ChEBI" id="CHEBI:190135"/>
    </cofactor>
</comment>
<evidence type="ECO:0000313" key="11">
    <source>
        <dbReference type="Proteomes" id="UP001162030"/>
    </source>
</evidence>
<evidence type="ECO:0000256" key="4">
    <source>
        <dbReference type="ARBA" id="ARBA00022723"/>
    </source>
</evidence>
<protein>
    <recommendedName>
        <fullName evidence="2">NADH-quinone oxidoreductase subunit E</fullName>
    </recommendedName>
    <alternativeName>
        <fullName evidence="7">NADH dehydrogenase I subunit E</fullName>
    </alternativeName>
    <alternativeName>
        <fullName evidence="8">NDH-1 subunit E</fullName>
    </alternativeName>
</protein>
<keyword evidence="6" id="KW-0411">Iron-sulfur</keyword>
<dbReference type="InterPro" id="IPR002023">
    <property type="entry name" value="NuoE-like"/>
</dbReference>
<dbReference type="PIRSF" id="PIRSF000216">
    <property type="entry name" value="NADH_DH_24kDa"/>
    <property type="match status" value="1"/>
</dbReference>
<name>A0ABN8X7R0_9GAMM</name>
<sequence>MNETGILSEHETAEILAAAEHYPDKSAASIEALKIVQKHRGWVPDDALKSVAGLLEMSPDELDSVATFYNLIFRKPVGKNVVLCCDSVSCWILGADRIRERLSERLGIGLGETTADGRYTLLPIVCLGACDRAPVLMVGEELWENMDESKIDELLKRHGEAWTNR</sequence>
<dbReference type="SUPFAM" id="SSF52833">
    <property type="entry name" value="Thioredoxin-like"/>
    <property type="match status" value="1"/>
</dbReference>
<dbReference type="CDD" id="cd03064">
    <property type="entry name" value="TRX_Fd_NuoE"/>
    <property type="match status" value="1"/>
</dbReference>
<dbReference type="InterPro" id="IPR036249">
    <property type="entry name" value="Thioredoxin-like_sf"/>
</dbReference>
<evidence type="ECO:0000256" key="3">
    <source>
        <dbReference type="ARBA" id="ARBA00022714"/>
    </source>
</evidence>
<dbReference type="PANTHER" id="PTHR10371">
    <property type="entry name" value="NADH DEHYDROGENASE UBIQUINONE FLAVOPROTEIN 2, MITOCHONDRIAL"/>
    <property type="match status" value="1"/>
</dbReference>
<dbReference type="InterPro" id="IPR042128">
    <property type="entry name" value="NuoE_dom"/>
</dbReference>
<keyword evidence="3" id="KW-0001">2Fe-2S</keyword>
<dbReference type="RefSeq" id="WP_051331974.1">
    <property type="nucleotide sequence ID" value="NZ_OX458333.1"/>
</dbReference>
<dbReference type="Gene3D" id="3.40.30.10">
    <property type="entry name" value="Glutaredoxin"/>
    <property type="match status" value="1"/>
</dbReference>
<dbReference type="Proteomes" id="UP001162030">
    <property type="component" value="Chromosome"/>
</dbReference>
<accession>A0ABN8X7R0</accession>